<gene>
    <name evidence="2" type="ORF">BKD09_19110</name>
</gene>
<dbReference type="SUPFAM" id="SSF56300">
    <property type="entry name" value="Metallo-dependent phosphatases"/>
    <property type="match status" value="1"/>
</dbReference>
<dbReference type="RefSeq" id="WP_071911883.1">
    <property type="nucleotide sequence ID" value="NZ_CP017637.1"/>
</dbReference>
<proteinExistence type="predicted"/>
<dbReference type="AlphaFoldDB" id="A0A1L3FAX7"/>
<dbReference type="GO" id="GO:0016787">
    <property type="term" value="F:hydrolase activity"/>
    <property type="evidence" value="ECO:0007669"/>
    <property type="project" value="InterPro"/>
</dbReference>
<dbReference type="Pfam" id="PF00149">
    <property type="entry name" value="Metallophos"/>
    <property type="match status" value="1"/>
</dbReference>
<organism evidence="2 3">
    <name type="scientific">Bradyrhizobium japonicum</name>
    <dbReference type="NCBI Taxonomy" id="375"/>
    <lineage>
        <taxon>Bacteria</taxon>
        <taxon>Pseudomonadati</taxon>
        <taxon>Pseudomonadota</taxon>
        <taxon>Alphaproteobacteria</taxon>
        <taxon>Hyphomicrobiales</taxon>
        <taxon>Nitrobacteraceae</taxon>
        <taxon>Bradyrhizobium</taxon>
    </lineage>
</organism>
<dbReference type="InterPro" id="IPR004843">
    <property type="entry name" value="Calcineurin-like_PHP"/>
</dbReference>
<dbReference type="Gene3D" id="3.60.21.10">
    <property type="match status" value="1"/>
</dbReference>
<reference evidence="2 3" key="1">
    <citation type="submission" date="2016-11" db="EMBL/GenBank/DDBJ databases">
        <title>Complete Genome Sequence of Bradyrhizobium sp. strain J5, an isolated from soybean nodule in Hokkaido.</title>
        <authorList>
            <person name="Kanehara K."/>
        </authorList>
    </citation>
    <scope>NUCLEOTIDE SEQUENCE [LARGE SCALE GENOMIC DNA]</scope>
    <source>
        <strain evidence="2 3">J5</strain>
    </source>
</reference>
<dbReference type="Gene3D" id="3.30.750.180">
    <property type="entry name" value="GpdQ, beta-strand dimerisation domain"/>
    <property type="match status" value="1"/>
</dbReference>
<protein>
    <recommendedName>
        <fullName evidence="1">Calcineurin-like phosphoesterase domain-containing protein</fullName>
    </recommendedName>
</protein>
<evidence type="ECO:0000313" key="3">
    <source>
        <dbReference type="Proteomes" id="UP000181962"/>
    </source>
</evidence>
<dbReference type="PANTHER" id="PTHR37844:SF2">
    <property type="entry name" value="SER_THR PROTEIN PHOSPHATASE SUPERFAMILY (AFU_ORTHOLOGUE AFUA_1G14840)"/>
    <property type="match status" value="1"/>
</dbReference>
<dbReference type="EMBL" id="CP017637">
    <property type="protein sequence ID" value="APG10443.1"/>
    <property type="molecule type" value="Genomic_DNA"/>
</dbReference>
<sequence>MRVLAISDLHLERRALNELPSLSESFDVLVCAGDIWEGEPQKAVQCVTQIARGKPALIVPGNHEFWTHETGGHTIADVIKLMRNEADRQNAEARRKVVTVLSADSPTFEIDDTRFIGLTLWGDWAQAGRWMWGTDNEIEWAARARAIAVHPKTGPREYGAITTERGRWTPYDAAAEHARERAILVDELVSIHEGPTVVVTHHPPLAACVDAYRGARLPWWAPAFYTSNILPTLPDHVRPELWVCGHVHAPYHVEYGRTRVICNPVEGGHFDPELIIDI</sequence>
<dbReference type="InterPro" id="IPR042281">
    <property type="entry name" value="GpdQ_beta-strand"/>
</dbReference>
<dbReference type="OrthoDB" id="356681at2"/>
<dbReference type="Proteomes" id="UP000181962">
    <property type="component" value="Chromosome"/>
</dbReference>
<evidence type="ECO:0000259" key="1">
    <source>
        <dbReference type="Pfam" id="PF00149"/>
    </source>
</evidence>
<name>A0A1L3FAX7_BRAJP</name>
<feature type="domain" description="Calcineurin-like phosphoesterase" evidence="1">
    <location>
        <begin position="1"/>
        <end position="250"/>
    </location>
</feature>
<accession>A0A1L3FAX7</accession>
<dbReference type="PANTHER" id="PTHR37844">
    <property type="entry name" value="SER/THR PROTEIN PHOSPHATASE SUPERFAMILY (AFU_ORTHOLOGUE AFUA_1G14840)"/>
    <property type="match status" value="1"/>
</dbReference>
<dbReference type="InterPro" id="IPR029052">
    <property type="entry name" value="Metallo-depent_PP-like"/>
</dbReference>
<evidence type="ECO:0000313" key="2">
    <source>
        <dbReference type="EMBL" id="APG10443.1"/>
    </source>
</evidence>